<name>A0A166HHD8_9AGAM</name>
<feature type="region of interest" description="Disordered" evidence="1">
    <location>
        <begin position="519"/>
        <end position="591"/>
    </location>
</feature>
<feature type="compositionally biased region" description="Polar residues" evidence="1">
    <location>
        <begin position="527"/>
        <end position="549"/>
    </location>
</feature>
<evidence type="ECO:0000313" key="2">
    <source>
        <dbReference type="EMBL" id="KZT42721.1"/>
    </source>
</evidence>
<dbReference type="Proteomes" id="UP000076798">
    <property type="component" value="Unassembled WGS sequence"/>
</dbReference>
<gene>
    <name evidence="2" type="ORF">SISSUDRAFT_1030220</name>
</gene>
<evidence type="ECO:0000256" key="1">
    <source>
        <dbReference type="SAM" id="MobiDB-lite"/>
    </source>
</evidence>
<dbReference type="AlphaFoldDB" id="A0A166HHD8"/>
<dbReference type="EMBL" id="KV428011">
    <property type="protein sequence ID" value="KZT42721.1"/>
    <property type="molecule type" value="Genomic_DNA"/>
</dbReference>
<feature type="compositionally biased region" description="Low complexity" evidence="1">
    <location>
        <begin position="354"/>
        <end position="372"/>
    </location>
</feature>
<feature type="region of interest" description="Disordered" evidence="1">
    <location>
        <begin position="433"/>
        <end position="454"/>
    </location>
</feature>
<sequence length="591" mass="62592">MVWEDHECSPSDRPSFAFHSRVALAIEDMQKAGCDFSAAPLAPVWASFIKSGIAILVNSFPSNGAISEEKLGCCEQCNDTILERTRLSHGITKDQVVDIKFWLRKDAKLWTLYSSVTKTSRDSYLPLGDSDSPWQPKEHDHHVQCDPLNIPTTAQQSTSATSGSLLRRNSASTCETVALTRSTQVDTGPTSASHNARPPLPREKLSVGGDLSSVVEEDGTEMTLSSPGPPGPLQPPSPARLTPSVPRATRPMPSASRLPVLSPPPSGGSGKPVKTHPSTPGPSRSKVLPERAQSNPPSSSVNQPKRRSITTPPPLTGPGNLKRIHAESPPSQSNNIRDKRARSEAPSAAQPNRAVSSSQTPSTSAGAGAASGLRFQKRLDQTSKARPQQNTNIPSASRPQPSTSRPSRSASLPPAETQNVGLLPAFDFTMRAPTAVKPPSRGLQVTDHTSSGSSRIAEAGNIAANPGRSKHVGQQVVEVRQVAPESTSQQEHVGGEASGSGGLRGAIFESTTVARRIVNPYEDGERQGSSTVTPGNVTSTVIDHTTSSPDLDPTLAHIFSPRPLGSMVATTGSNKPEPRRSNRRLAGHPAQ</sequence>
<reference evidence="2 3" key="1">
    <citation type="journal article" date="2016" name="Mol. Biol. Evol.">
        <title>Comparative Genomics of Early-Diverging Mushroom-Forming Fungi Provides Insights into the Origins of Lignocellulose Decay Capabilities.</title>
        <authorList>
            <person name="Nagy L.G."/>
            <person name="Riley R."/>
            <person name="Tritt A."/>
            <person name="Adam C."/>
            <person name="Daum C."/>
            <person name="Floudas D."/>
            <person name="Sun H."/>
            <person name="Yadav J.S."/>
            <person name="Pangilinan J."/>
            <person name="Larsson K.H."/>
            <person name="Matsuura K."/>
            <person name="Barry K."/>
            <person name="Labutti K."/>
            <person name="Kuo R."/>
            <person name="Ohm R.A."/>
            <person name="Bhattacharya S.S."/>
            <person name="Shirouzu T."/>
            <person name="Yoshinaga Y."/>
            <person name="Martin F.M."/>
            <person name="Grigoriev I.V."/>
            <person name="Hibbett D.S."/>
        </authorList>
    </citation>
    <scope>NUCLEOTIDE SEQUENCE [LARGE SCALE GENOMIC DNA]</scope>
    <source>
        <strain evidence="2 3">HHB10207 ss-3</strain>
    </source>
</reference>
<feature type="compositionally biased region" description="Polar residues" evidence="1">
    <location>
        <begin position="167"/>
        <end position="194"/>
    </location>
</feature>
<feature type="compositionally biased region" description="Basic residues" evidence="1">
    <location>
        <begin position="581"/>
        <end position="591"/>
    </location>
</feature>
<feature type="compositionally biased region" description="Low complexity" evidence="1">
    <location>
        <begin position="152"/>
        <end position="164"/>
    </location>
</feature>
<dbReference type="STRING" id="1314776.A0A166HHD8"/>
<feature type="compositionally biased region" description="Pro residues" evidence="1">
    <location>
        <begin position="227"/>
        <end position="238"/>
    </location>
</feature>
<organism evidence="2 3">
    <name type="scientific">Sistotremastrum suecicum HHB10207 ss-3</name>
    <dbReference type="NCBI Taxonomy" id="1314776"/>
    <lineage>
        <taxon>Eukaryota</taxon>
        <taxon>Fungi</taxon>
        <taxon>Dikarya</taxon>
        <taxon>Basidiomycota</taxon>
        <taxon>Agaricomycotina</taxon>
        <taxon>Agaricomycetes</taxon>
        <taxon>Sistotremastrales</taxon>
        <taxon>Sistotremastraceae</taxon>
        <taxon>Sistotremastrum</taxon>
    </lineage>
</organism>
<feature type="compositionally biased region" description="Polar residues" evidence="1">
    <location>
        <begin position="384"/>
        <end position="393"/>
    </location>
</feature>
<protein>
    <submittedName>
        <fullName evidence="2">Uncharacterized protein</fullName>
    </submittedName>
</protein>
<accession>A0A166HHD8</accession>
<evidence type="ECO:0000313" key="3">
    <source>
        <dbReference type="Proteomes" id="UP000076798"/>
    </source>
</evidence>
<feature type="compositionally biased region" description="Low complexity" evidence="1">
    <location>
        <begin position="394"/>
        <end position="415"/>
    </location>
</feature>
<feature type="compositionally biased region" description="Low complexity" evidence="1">
    <location>
        <begin position="293"/>
        <end position="303"/>
    </location>
</feature>
<feature type="region of interest" description="Disordered" evidence="1">
    <location>
        <begin position="124"/>
        <end position="420"/>
    </location>
</feature>
<feature type="region of interest" description="Disordered" evidence="1">
    <location>
        <begin position="483"/>
        <end position="504"/>
    </location>
</feature>
<keyword evidence="3" id="KW-1185">Reference proteome</keyword>
<proteinExistence type="predicted"/>